<evidence type="ECO:0000256" key="1">
    <source>
        <dbReference type="ARBA" id="ARBA00010945"/>
    </source>
</evidence>
<evidence type="ECO:0000313" key="3">
    <source>
        <dbReference type="EMBL" id="QJG66585.1"/>
    </source>
</evidence>
<dbReference type="PANTHER" id="PTHR11076:SF33">
    <property type="entry name" value="DNA POLYMERASE KAPPA"/>
    <property type="match status" value="1"/>
</dbReference>
<dbReference type="InterPro" id="IPR024728">
    <property type="entry name" value="PolY_HhH_motif"/>
</dbReference>
<comment type="similarity">
    <text evidence="1">Belongs to the DNA polymerase type-Y family.</text>
</comment>
<dbReference type="Gene3D" id="3.30.70.270">
    <property type="match status" value="1"/>
</dbReference>
<dbReference type="InterPro" id="IPR050116">
    <property type="entry name" value="DNA_polymerase-Y"/>
</dbReference>
<dbReference type="GO" id="GO:0009432">
    <property type="term" value="P:SOS response"/>
    <property type="evidence" value="ECO:0007669"/>
    <property type="project" value="TreeGrafter"/>
</dbReference>
<dbReference type="RefSeq" id="WP_169580409.1">
    <property type="nucleotide sequence ID" value="NZ_CP051480.1"/>
</dbReference>
<name>A0A858U5P2_9MOLU</name>
<dbReference type="InterPro" id="IPR043502">
    <property type="entry name" value="DNA/RNA_pol_sf"/>
</dbReference>
<dbReference type="Pfam" id="PF00817">
    <property type="entry name" value="IMS"/>
    <property type="match status" value="1"/>
</dbReference>
<evidence type="ECO:0000313" key="4">
    <source>
        <dbReference type="Proteomes" id="UP000501728"/>
    </source>
</evidence>
<proteinExistence type="inferred from homology"/>
<dbReference type="CDD" id="cd03586">
    <property type="entry name" value="PolY_Pol_IV_kappa"/>
    <property type="match status" value="1"/>
</dbReference>
<dbReference type="GO" id="GO:0006281">
    <property type="term" value="P:DNA repair"/>
    <property type="evidence" value="ECO:0007669"/>
    <property type="project" value="InterPro"/>
</dbReference>
<keyword evidence="4" id="KW-1185">Reference proteome</keyword>
<dbReference type="Pfam" id="PF11799">
    <property type="entry name" value="IMS_C"/>
    <property type="match status" value="1"/>
</dbReference>
<sequence>MSRIIFHIDMDTFFVSCERAIQPNLNDRPVVIADSHKRSIISAMSNEVKKLGFKVGDPFYLVKSKIDNVTVLKPNYQLYSLTSKRIFEYIAKNFTNKIEIYSIDECYIDCTELLANQNLTPLELASKIQRRLLADLKIPCSIGISYTKFLAKMSTNKAKPFGILETKYENIPEYFYPLSIEKIFGIGKKISKTLRTMNINTYEELINFQNDLALKKVFGKNYYLFIKTLKGENEGYDHVLSEKIKGISNSLTFMEVDSNDQDFLKGELFKLSYNIARRAQDKNVEGNVISLSIRDTKKVWKIKQHKIAFYSNDFDVIYKISCKLFDEFWDENWVRGLGIRISNLRSIFSAGDIDLFSSNNNSKIDNLIDYVNSSLGTKKLKTANQLLKENKIDINNIRFLRKNVFSKNDKINLEEKKTWK</sequence>
<dbReference type="AlphaFoldDB" id="A0A858U5P2"/>
<dbReference type="Gene3D" id="3.30.1490.100">
    <property type="entry name" value="DNA polymerase, Y-family, little finger domain"/>
    <property type="match status" value="1"/>
</dbReference>
<dbReference type="SUPFAM" id="SSF100879">
    <property type="entry name" value="Lesion bypass DNA polymerase (Y-family), little finger domain"/>
    <property type="match status" value="1"/>
</dbReference>
<dbReference type="Gene3D" id="3.40.1170.60">
    <property type="match status" value="1"/>
</dbReference>
<dbReference type="InterPro" id="IPR001126">
    <property type="entry name" value="UmuC"/>
</dbReference>
<dbReference type="InterPro" id="IPR036775">
    <property type="entry name" value="DNA_pol_Y-fam_lit_finger_sf"/>
</dbReference>
<dbReference type="Proteomes" id="UP000501728">
    <property type="component" value="Chromosome"/>
</dbReference>
<dbReference type="Pfam" id="PF11798">
    <property type="entry name" value="IMS_HHH"/>
    <property type="match status" value="1"/>
</dbReference>
<protein>
    <submittedName>
        <fullName evidence="3">DNA polymerase IV</fullName>
    </submittedName>
</protein>
<reference evidence="3 4" key="1">
    <citation type="submission" date="2020-04" db="EMBL/GenBank/DDBJ databases">
        <title>Novel Mycoplasma species detected in Phocoena phocoena (harbor porpoise) from the USA.</title>
        <authorList>
            <person name="Volokhov D.V."/>
        </authorList>
    </citation>
    <scope>NUCLEOTIDE SEQUENCE [LARGE SCALE GENOMIC DNA]</scope>
    <source>
        <strain evidence="3 4">C264-NAS</strain>
    </source>
</reference>
<dbReference type="PROSITE" id="PS50173">
    <property type="entry name" value="UMUC"/>
    <property type="match status" value="1"/>
</dbReference>
<gene>
    <name evidence="3" type="ORF">HGG64_02635</name>
</gene>
<dbReference type="InterPro" id="IPR022880">
    <property type="entry name" value="DNApol_IV"/>
</dbReference>
<dbReference type="GO" id="GO:0005829">
    <property type="term" value="C:cytosol"/>
    <property type="evidence" value="ECO:0007669"/>
    <property type="project" value="TreeGrafter"/>
</dbReference>
<dbReference type="GO" id="GO:0042276">
    <property type="term" value="P:error-prone translesion synthesis"/>
    <property type="evidence" value="ECO:0007669"/>
    <property type="project" value="TreeGrafter"/>
</dbReference>
<dbReference type="SUPFAM" id="SSF56672">
    <property type="entry name" value="DNA/RNA polymerases"/>
    <property type="match status" value="1"/>
</dbReference>
<dbReference type="Gene3D" id="1.10.150.20">
    <property type="entry name" value="5' to 3' exonuclease, C-terminal subdomain"/>
    <property type="match status" value="1"/>
</dbReference>
<dbReference type="KEGG" id="mphn:HGG64_02635"/>
<dbReference type="PANTHER" id="PTHR11076">
    <property type="entry name" value="DNA REPAIR POLYMERASE UMUC / TRANSFERASE FAMILY MEMBER"/>
    <property type="match status" value="1"/>
</dbReference>
<dbReference type="EMBL" id="CP051480">
    <property type="protein sequence ID" value="QJG66585.1"/>
    <property type="molecule type" value="Genomic_DNA"/>
</dbReference>
<dbReference type="InterPro" id="IPR043128">
    <property type="entry name" value="Rev_trsase/Diguanyl_cyclase"/>
</dbReference>
<organism evidence="3 4">
    <name type="scientific">Mycoplasma phocoeninasale</name>
    <dbReference type="NCBI Taxonomy" id="2726117"/>
    <lineage>
        <taxon>Bacteria</taxon>
        <taxon>Bacillati</taxon>
        <taxon>Mycoplasmatota</taxon>
        <taxon>Mollicutes</taxon>
        <taxon>Mycoplasmataceae</taxon>
        <taxon>Mycoplasma</taxon>
    </lineage>
</organism>
<accession>A0A858U5P2</accession>
<dbReference type="GO" id="GO:0003684">
    <property type="term" value="F:damaged DNA binding"/>
    <property type="evidence" value="ECO:0007669"/>
    <property type="project" value="InterPro"/>
</dbReference>
<dbReference type="GO" id="GO:0003887">
    <property type="term" value="F:DNA-directed DNA polymerase activity"/>
    <property type="evidence" value="ECO:0007669"/>
    <property type="project" value="InterPro"/>
</dbReference>
<feature type="domain" description="UmuC" evidence="2">
    <location>
        <begin position="5"/>
        <end position="187"/>
    </location>
</feature>
<dbReference type="InterPro" id="IPR017961">
    <property type="entry name" value="DNA_pol_Y-fam_little_finger"/>
</dbReference>
<evidence type="ECO:0000259" key="2">
    <source>
        <dbReference type="PROSITE" id="PS50173"/>
    </source>
</evidence>